<dbReference type="EMBL" id="JARJCN010000031">
    <property type="protein sequence ID" value="KAJ7086374.1"/>
    <property type="molecule type" value="Genomic_DNA"/>
</dbReference>
<accession>A0AAD6XTL7</accession>
<feature type="region of interest" description="Disordered" evidence="1">
    <location>
        <begin position="10"/>
        <end position="32"/>
    </location>
</feature>
<evidence type="ECO:0000313" key="3">
    <source>
        <dbReference type="Proteomes" id="UP001222325"/>
    </source>
</evidence>
<gene>
    <name evidence="2" type="ORF">B0H15DRAFT_844397</name>
</gene>
<keyword evidence="3" id="KW-1185">Reference proteome</keyword>
<feature type="compositionally biased region" description="Basic and acidic residues" evidence="1">
    <location>
        <begin position="12"/>
        <end position="32"/>
    </location>
</feature>
<name>A0AAD6XTL7_9AGAR</name>
<comment type="caution">
    <text evidence="2">The sequence shown here is derived from an EMBL/GenBank/DDBJ whole genome shotgun (WGS) entry which is preliminary data.</text>
</comment>
<reference evidence="2" key="1">
    <citation type="submission" date="2023-03" db="EMBL/GenBank/DDBJ databases">
        <title>Massive genome expansion in bonnet fungi (Mycena s.s.) driven by repeated elements and novel gene families across ecological guilds.</title>
        <authorList>
            <consortium name="Lawrence Berkeley National Laboratory"/>
            <person name="Harder C.B."/>
            <person name="Miyauchi S."/>
            <person name="Viragh M."/>
            <person name="Kuo A."/>
            <person name="Thoen E."/>
            <person name="Andreopoulos B."/>
            <person name="Lu D."/>
            <person name="Skrede I."/>
            <person name="Drula E."/>
            <person name="Henrissat B."/>
            <person name="Morin E."/>
            <person name="Kohler A."/>
            <person name="Barry K."/>
            <person name="LaButti K."/>
            <person name="Morin E."/>
            <person name="Salamov A."/>
            <person name="Lipzen A."/>
            <person name="Mereny Z."/>
            <person name="Hegedus B."/>
            <person name="Baldrian P."/>
            <person name="Stursova M."/>
            <person name="Weitz H."/>
            <person name="Taylor A."/>
            <person name="Grigoriev I.V."/>
            <person name="Nagy L.G."/>
            <person name="Martin F."/>
            <person name="Kauserud H."/>
        </authorList>
    </citation>
    <scope>NUCLEOTIDE SEQUENCE</scope>
    <source>
        <strain evidence="2">CBHHK173m</strain>
    </source>
</reference>
<sequence>MTPWQCSICSDRSTRRSPDKNRRQADKSRRVQHGDVVRAEHTSMALPMLRHMEALGILRGEALAQFNKLNNPESQCGKTRPCIVVPSPDDAESAQKPCFRVCLMGTLDKTLPEDLQRVYQEFAIPIYPNLGNPRSHTYHIHTYPEWSEESGWVIPIPMEPKTMKSLTPRARWSRSVENPNGYRLANELFDFFQIICERKTKKFMRSIEVSSHATQFINDLLWPPNPHKKSIQAALDSNPNSNSMFCKNDEQSFRTNQRPRSRICRRAIRQCHSGLFQPPQSITCK</sequence>
<dbReference type="AlphaFoldDB" id="A0AAD6XTL7"/>
<proteinExistence type="predicted"/>
<organism evidence="2 3">
    <name type="scientific">Mycena belliarum</name>
    <dbReference type="NCBI Taxonomy" id="1033014"/>
    <lineage>
        <taxon>Eukaryota</taxon>
        <taxon>Fungi</taxon>
        <taxon>Dikarya</taxon>
        <taxon>Basidiomycota</taxon>
        <taxon>Agaricomycotina</taxon>
        <taxon>Agaricomycetes</taxon>
        <taxon>Agaricomycetidae</taxon>
        <taxon>Agaricales</taxon>
        <taxon>Marasmiineae</taxon>
        <taxon>Mycenaceae</taxon>
        <taxon>Mycena</taxon>
    </lineage>
</organism>
<dbReference type="Proteomes" id="UP001222325">
    <property type="component" value="Unassembled WGS sequence"/>
</dbReference>
<evidence type="ECO:0000313" key="2">
    <source>
        <dbReference type="EMBL" id="KAJ7086374.1"/>
    </source>
</evidence>
<evidence type="ECO:0000256" key="1">
    <source>
        <dbReference type="SAM" id="MobiDB-lite"/>
    </source>
</evidence>
<protein>
    <submittedName>
        <fullName evidence="2">Uncharacterized protein</fullName>
    </submittedName>
</protein>